<dbReference type="Pfam" id="PF11193">
    <property type="entry name" value="DUF2812"/>
    <property type="match status" value="1"/>
</dbReference>
<sequence length="447" mass="52349">MADETKNSQSALEQLKALQKNDSISSLDISEPALKGFDASSVFKIDNQSQETKHKIFGKRSARHATVTIQESVFDNDDVKVEDIFVADKFKPDAKEEASAPKILSQEPIAIKEEPAQPEIIEETTEEVKEEPVEEVQEEQIEEMAEQPTQESESTSAPVFEATSKEQEKAQPEEEIDDSEIETSLEDQTDYDEEELYVDKRRFLLSQYDKEEEYLEEQSQEGYHYVRNVGKRYYFVKEEPKDYYYSICFFAVEPSAYEWRKWEADGWKLVSRVPAKRKQDAGWFVFRNEYGQDELKKEIPNEAEKFKFFKKYSNSCRSTMFLFFICMAICACAAFLQYMFNGFIAVMIGCGILFLMSFIFFCLYGRMLASSSKKVRLLKARLRVRERQEAFNQEGELDLNKSEEELDTEWNSLDNEELDLDEEIEEEEEDEEVAEEKPKKRRFGRRK</sequence>
<dbReference type="AlphaFoldDB" id="A0A7W8CYP4"/>
<feature type="region of interest" description="Disordered" evidence="1">
    <location>
        <begin position="95"/>
        <end position="192"/>
    </location>
</feature>
<feature type="compositionally biased region" description="Basic and acidic residues" evidence="1">
    <location>
        <begin position="163"/>
        <end position="172"/>
    </location>
</feature>
<evidence type="ECO:0000313" key="3">
    <source>
        <dbReference type="EMBL" id="MBB5183996.1"/>
    </source>
</evidence>
<name>A0A7W8CYP4_9FIRM</name>
<reference evidence="3 4" key="1">
    <citation type="submission" date="2020-08" db="EMBL/GenBank/DDBJ databases">
        <title>Genomic Encyclopedia of Type Strains, Phase IV (KMG-IV): sequencing the most valuable type-strain genomes for metagenomic binning, comparative biology and taxonomic classification.</title>
        <authorList>
            <person name="Goeker M."/>
        </authorList>
    </citation>
    <scope>NUCLEOTIDE SEQUENCE [LARGE SCALE GENOMIC DNA]</scope>
    <source>
        <strain evidence="3 4">DSM 26963</strain>
    </source>
</reference>
<dbReference type="Proteomes" id="UP000521313">
    <property type="component" value="Unassembled WGS sequence"/>
</dbReference>
<evidence type="ECO:0000256" key="2">
    <source>
        <dbReference type="SAM" id="Phobius"/>
    </source>
</evidence>
<evidence type="ECO:0008006" key="5">
    <source>
        <dbReference type="Google" id="ProtNLM"/>
    </source>
</evidence>
<dbReference type="RefSeq" id="WP_183373674.1">
    <property type="nucleotide sequence ID" value="NZ_JACHHD010000001.1"/>
</dbReference>
<evidence type="ECO:0000313" key="4">
    <source>
        <dbReference type="Proteomes" id="UP000521313"/>
    </source>
</evidence>
<comment type="caution">
    <text evidence="3">The sequence shown here is derived from an EMBL/GenBank/DDBJ whole genome shotgun (WGS) entry which is preliminary data.</text>
</comment>
<feature type="compositionally biased region" description="Acidic residues" evidence="1">
    <location>
        <begin position="132"/>
        <end position="145"/>
    </location>
</feature>
<feature type="transmembrane region" description="Helical" evidence="2">
    <location>
        <begin position="344"/>
        <end position="364"/>
    </location>
</feature>
<dbReference type="InterPro" id="IPR021359">
    <property type="entry name" value="DUF2812"/>
</dbReference>
<protein>
    <recommendedName>
        <fullName evidence="5">DUF2812 domain-containing protein</fullName>
    </recommendedName>
</protein>
<evidence type="ECO:0000256" key="1">
    <source>
        <dbReference type="SAM" id="MobiDB-lite"/>
    </source>
</evidence>
<feature type="compositionally biased region" description="Acidic residues" evidence="1">
    <location>
        <begin position="173"/>
        <end position="192"/>
    </location>
</feature>
<keyword evidence="2" id="KW-0812">Transmembrane</keyword>
<keyword evidence="2" id="KW-0472">Membrane</keyword>
<dbReference type="EMBL" id="JACHHD010000001">
    <property type="protein sequence ID" value="MBB5183996.1"/>
    <property type="molecule type" value="Genomic_DNA"/>
</dbReference>
<feature type="region of interest" description="Disordered" evidence="1">
    <location>
        <begin position="422"/>
        <end position="447"/>
    </location>
</feature>
<organism evidence="3 4">
    <name type="scientific">Faecalicoccus acidiformans</name>
    <dbReference type="NCBI Taxonomy" id="915173"/>
    <lineage>
        <taxon>Bacteria</taxon>
        <taxon>Bacillati</taxon>
        <taxon>Bacillota</taxon>
        <taxon>Erysipelotrichia</taxon>
        <taxon>Erysipelotrichales</taxon>
        <taxon>Erysipelotrichaceae</taxon>
        <taxon>Faecalicoccus</taxon>
    </lineage>
</organism>
<accession>A0A7W8CYP4</accession>
<proteinExistence type="predicted"/>
<feature type="transmembrane region" description="Helical" evidence="2">
    <location>
        <begin position="320"/>
        <end position="338"/>
    </location>
</feature>
<gene>
    <name evidence="3" type="ORF">HNQ43_000029</name>
</gene>
<feature type="compositionally biased region" description="Acidic residues" evidence="1">
    <location>
        <begin position="422"/>
        <end position="434"/>
    </location>
</feature>
<keyword evidence="2" id="KW-1133">Transmembrane helix</keyword>